<dbReference type="AlphaFoldDB" id="A0A7H9BHD8"/>
<evidence type="ECO:0000313" key="2">
    <source>
        <dbReference type="EMBL" id="QLG87742.1"/>
    </source>
</evidence>
<dbReference type="PANTHER" id="PTHR33930:SF2">
    <property type="entry name" value="BLR3452 PROTEIN"/>
    <property type="match status" value="1"/>
</dbReference>
<dbReference type="EMBL" id="CP058627">
    <property type="protein sequence ID" value="QLG87742.1"/>
    <property type="molecule type" value="Genomic_DNA"/>
</dbReference>
<keyword evidence="3" id="KW-1185">Reference proteome</keyword>
<accession>A0A7H9BHD8</accession>
<evidence type="ECO:0000259" key="1">
    <source>
        <dbReference type="Pfam" id="PF02627"/>
    </source>
</evidence>
<dbReference type="InterPro" id="IPR029032">
    <property type="entry name" value="AhpD-like"/>
</dbReference>
<proteinExistence type="predicted"/>
<organism evidence="2 3">
    <name type="scientific">Chitinibacter bivalviorum</name>
    <dbReference type="NCBI Taxonomy" id="2739434"/>
    <lineage>
        <taxon>Bacteria</taxon>
        <taxon>Pseudomonadati</taxon>
        <taxon>Pseudomonadota</taxon>
        <taxon>Betaproteobacteria</taxon>
        <taxon>Neisseriales</taxon>
        <taxon>Chitinibacteraceae</taxon>
        <taxon>Chitinibacter</taxon>
    </lineage>
</organism>
<dbReference type="Proteomes" id="UP000509597">
    <property type="component" value="Chromosome"/>
</dbReference>
<dbReference type="KEGG" id="chiz:HQ393_05430"/>
<dbReference type="Gene3D" id="1.20.1290.10">
    <property type="entry name" value="AhpD-like"/>
    <property type="match status" value="1"/>
</dbReference>
<evidence type="ECO:0000313" key="3">
    <source>
        <dbReference type="Proteomes" id="UP000509597"/>
    </source>
</evidence>
<dbReference type="NCBIfam" id="TIGR00778">
    <property type="entry name" value="ahpD_dom"/>
    <property type="match status" value="1"/>
</dbReference>
<dbReference type="PANTHER" id="PTHR33930">
    <property type="entry name" value="ALKYL HYDROPEROXIDE REDUCTASE AHPD"/>
    <property type="match status" value="1"/>
</dbReference>
<protein>
    <submittedName>
        <fullName evidence="2">Carboxymuconolactone decarboxylase family protein</fullName>
    </submittedName>
</protein>
<dbReference type="RefSeq" id="WP_179357822.1">
    <property type="nucleotide sequence ID" value="NZ_CP058627.1"/>
</dbReference>
<dbReference type="InterPro" id="IPR003779">
    <property type="entry name" value="CMD-like"/>
</dbReference>
<dbReference type="InterPro" id="IPR004675">
    <property type="entry name" value="AhpD_core"/>
</dbReference>
<sequence>MSEQYHQLVREITGKLREFNKEIPDTAQAFGALTKATHTEGAISKKNKELMAMSIAIAARCQGCLGFHAQACVKLGVTRAEFLEMIQVAVYMGGGPSMMTGAEALLAYEEYGGEKAAV</sequence>
<dbReference type="SUPFAM" id="SSF69118">
    <property type="entry name" value="AhpD-like"/>
    <property type="match status" value="1"/>
</dbReference>
<feature type="domain" description="Carboxymuconolactone decarboxylase-like" evidence="1">
    <location>
        <begin position="24"/>
        <end position="105"/>
    </location>
</feature>
<reference evidence="2 3" key="1">
    <citation type="submission" date="2020-07" db="EMBL/GenBank/DDBJ databases">
        <title>Complete genome sequence of Chitinibacter sp. 2T18.</title>
        <authorList>
            <person name="Bae J.-W."/>
            <person name="Choi J.-W."/>
        </authorList>
    </citation>
    <scope>NUCLEOTIDE SEQUENCE [LARGE SCALE GENOMIC DNA]</scope>
    <source>
        <strain evidence="2 3">2T18</strain>
    </source>
</reference>
<dbReference type="Pfam" id="PF02627">
    <property type="entry name" value="CMD"/>
    <property type="match status" value="1"/>
</dbReference>
<dbReference type="GO" id="GO:0051920">
    <property type="term" value="F:peroxiredoxin activity"/>
    <property type="evidence" value="ECO:0007669"/>
    <property type="project" value="InterPro"/>
</dbReference>
<name>A0A7H9BHD8_9NEIS</name>
<gene>
    <name evidence="2" type="ORF">HQ393_05430</name>
</gene>